<reference evidence="4 5" key="1">
    <citation type="submission" date="2015-12" db="EMBL/GenBank/DDBJ databases">
        <title>Draft genome sequence of Acidibacillus ferrooxidans ITV001, isolated from a chalcopyrite acid mine drainage site in Brazil.</title>
        <authorList>
            <person name="Dall'Agnol H."/>
            <person name="Nancucheo I."/>
            <person name="Johnson B."/>
            <person name="Oliveira R."/>
            <person name="Leite L."/>
            <person name="Pylro V."/>
            <person name="Nunes G.L."/>
            <person name="Tzotzos G."/>
            <person name="Fernandes G.R."/>
            <person name="Dutra J."/>
            <person name="Orellana S.C."/>
            <person name="Oliveira G."/>
        </authorList>
    </citation>
    <scope>NUCLEOTIDE SEQUENCE [LARGE SCALE GENOMIC DNA]</scope>
    <source>
        <strain evidence="5">ITV01</strain>
    </source>
</reference>
<dbReference type="Gene3D" id="3.40.50.720">
    <property type="entry name" value="NAD(P)-binding Rossmann-like Domain"/>
    <property type="match status" value="1"/>
</dbReference>
<evidence type="ECO:0000256" key="1">
    <source>
        <dbReference type="ARBA" id="ARBA00006484"/>
    </source>
</evidence>
<dbReference type="InterPro" id="IPR002347">
    <property type="entry name" value="SDR_fam"/>
</dbReference>
<proteinExistence type="inferred from homology"/>
<dbReference type="SUPFAM" id="SSF51735">
    <property type="entry name" value="NAD(P)-binding Rossmann-fold domains"/>
    <property type="match status" value="1"/>
</dbReference>
<protein>
    <recommendedName>
        <fullName evidence="6">Short-chain dehydrogenase</fullName>
    </recommendedName>
</protein>
<keyword evidence="3" id="KW-0560">Oxidoreductase</keyword>
<dbReference type="EMBL" id="LPVJ01000043">
    <property type="protein sequence ID" value="KUO95650.1"/>
    <property type="molecule type" value="Genomic_DNA"/>
</dbReference>
<comment type="caution">
    <text evidence="4">The sequence shown here is derived from an EMBL/GenBank/DDBJ whole genome shotgun (WGS) entry which is preliminary data.</text>
</comment>
<gene>
    <name evidence="4" type="ORF">ATW55_14560</name>
</gene>
<accession>A0A101XQF7</accession>
<comment type="similarity">
    <text evidence="1">Belongs to the short-chain dehydrogenases/reductases (SDR) family.</text>
</comment>
<organism evidence="4 5">
    <name type="scientific">Ferroacidibacillus organovorans</name>
    <dbReference type="NCBI Taxonomy" id="1765683"/>
    <lineage>
        <taxon>Bacteria</taxon>
        <taxon>Bacillati</taxon>
        <taxon>Bacillota</taxon>
        <taxon>Bacilli</taxon>
        <taxon>Bacillales</taxon>
        <taxon>Alicyclobacillaceae</taxon>
        <taxon>Ferroacidibacillus</taxon>
    </lineage>
</organism>
<dbReference type="InterPro" id="IPR036291">
    <property type="entry name" value="NAD(P)-bd_dom_sf"/>
</dbReference>
<evidence type="ECO:0008006" key="6">
    <source>
        <dbReference type="Google" id="ProtNLM"/>
    </source>
</evidence>
<dbReference type="PANTHER" id="PTHR43963:SF6">
    <property type="entry name" value="CHAIN DEHYDROGENASE FAMILY PROTEIN, PUTATIVE (AFU_ORTHOLOGUE AFUA_3G15350)-RELATED"/>
    <property type="match status" value="1"/>
</dbReference>
<evidence type="ECO:0000313" key="4">
    <source>
        <dbReference type="EMBL" id="KUO95650.1"/>
    </source>
</evidence>
<keyword evidence="5" id="KW-1185">Reference proteome</keyword>
<dbReference type="PANTHER" id="PTHR43963">
    <property type="entry name" value="CARBONYL REDUCTASE 1-RELATED"/>
    <property type="match status" value="1"/>
</dbReference>
<sequence>MKALVTGANKGIGFEIARNLGKRGYDILIGARDKVRGQAAVEELAAEGLSTTYIKIDLNDFDSLHTAAKRIDSLDILVHELCSCPQ</sequence>
<evidence type="ECO:0000256" key="2">
    <source>
        <dbReference type="ARBA" id="ARBA00022857"/>
    </source>
</evidence>
<evidence type="ECO:0000256" key="3">
    <source>
        <dbReference type="ARBA" id="ARBA00023002"/>
    </source>
</evidence>
<dbReference type="AlphaFoldDB" id="A0A101XQF7"/>
<dbReference type="Pfam" id="PF00106">
    <property type="entry name" value="adh_short"/>
    <property type="match status" value="1"/>
</dbReference>
<name>A0A101XQF7_9BACL</name>
<dbReference type="OrthoDB" id="5786478at2"/>
<evidence type="ECO:0000313" key="5">
    <source>
        <dbReference type="Proteomes" id="UP000053557"/>
    </source>
</evidence>
<dbReference type="GO" id="GO:0016491">
    <property type="term" value="F:oxidoreductase activity"/>
    <property type="evidence" value="ECO:0007669"/>
    <property type="project" value="UniProtKB-KW"/>
</dbReference>
<keyword evidence="2" id="KW-0521">NADP</keyword>
<dbReference type="Proteomes" id="UP000053557">
    <property type="component" value="Unassembled WGS sequence"/>
</dbReference>